<reference evidence="2 3" key="1">
    <citation type="journal article" date="2015" name="Genome Biol.">
        <title>Comparative genomics of Steinernema reveals deeply conserved gene regulatory networks.</title>
        <authorList>
            <person name="Dillman A.R."/>
            <person name="Macchietto M."/>
            <person name="Porter C.F."/>
            <person name="Rogers A."/>
            <person name="Williams B."/>
            <person name="Antoshechkin I."/>
            <person name="Lee M.M."/>
            <person name="Goodwin Z."/>
            <person name="Lu X."/>
            <person name="Lewis E.E."/>
            <person name="Goodrich-Blair H."/>
            <person name="Stock S.P."/>
            <person name="Adams B.J."/>
            <person name="Sternberg P.W."/>
            <person name="Mortazavi A."/>
        </authorList>
    </citation>
    <scope>NUCLEOTIDE SEQUENCE [LARGE SCALE GENOMIC DNA]</scope>
    <source>
        <strain evidence="2 3">ALL</strain>
    </source>
</reference>
<dbReference type="AlphaFoldDB" id="A0A4U5N817"/>
<protein>
    <submittedName>
        <fullName evidence="2">Uncharacterized protein</fullName>
    </submittedName>
</protein>
<dbReference type="Proteomes" id="UP000298663">
    <property type="component" value="Unassembled WGS sequence"/>
</dbReference>
<dbReference type="EMBL" id="AZBU02000005">
    <property type="protein sequence ID" value="TKR78342.1"/>
    <property type="molecule type" value="Genomic_DNA"/>
</dbReference>
<keyword evidence="3" id="KW-1185">Reference proteome</keyword>
<sequence length="95" mass="10000">MTPPGAEPSVALVRESTDDEGNTTKASTFQESALKARMNAFQGGSCPTTCGRGLVSVQESSSGQRRAIRNRSVDVQTLVVWYVAPSVALCAPNAQ</sequence>
<organism evidence="2 3">
    <name type="scientific">Steinernema carpocapsae</name>
    <name type="common">Entomopathogenic nematode</name>
    <dbReference type="NCBI Taxonomy" id="34508"/>
    <lineage>
        <taxon>Eukaryota</taxon>
        <taxon>Metazoa</taxon>
        <taxon>Ecdysozoa</taxon>
        <taxon>Nematoda</taxon>
        <taxon>Chromadorea</taxon>
        <taxon>Rhabditida</taxon>
        <taxon>Tylenchina</taxon>
        <taxon>Panagrolaimomorpha</taxon>
        <taxon>Strongyloidoidea</taxon>
        <taxon>Steinernematidae</taxon>
        <taxon>Steinernema</taxon>
    </lineage>
</organism>
<comment type="caution">
    <text evidence="2">The sequence shown here is derived from an EMBL/GenBank/DDBJ whole genome shotgun (WGS) entry which is preliminary data.</text>
</comment>
<proteinExistence type="predicted"/>
<evidence type="ECO:0000313" key="2">
    <source>
        <dbReference type="EMBL" id="TKR78342.1"/>
    </source>
</evidence>
<feature type="region of interest" description="Disordered" evidence="1">
    <location>
        <begin position="1"/>
        <end position="25"/>
    </location>
</feature>
<gene>
    <name evidence="2" type="ORF">L596_019159</name>
</gene>
<name>A0A4U5N817_STECR</name>
<accession>A0A4U5N817</accession>
<reference evidence="2 3" key="2">
    <citation type="journal article" date="2019" name="G3 (Bethesda)">
        <title>Hybrid Assembly of the Genome of the Entomopathogenic Nematode Steinernema carpocapsae Identifies the X-Chromosome.</title>
        <authorList>
            <person name="Serra L."/>
            <person name="Macchietto M."/>
            <person name="Macias-Munoz A."/>
            <person name="McGill C.J."/>
            <person name="Rodriguez I.M."/>
            <person name="Rodriguez B."/>
            <person name="Murad R."/>
            <person name="Mortazavi A."/>
        </authorList>
    </citation>
    <scope>NUCLEOTIDE SEQUENCE [LARGE SCALE GENOMIC DNA]</scope>
    <source>
        <strain evidence="2 3">ALL</strain>
    </source>
</reference>
<evidence type="ECO:0000313" key="3">
    <source>
        <dbReference type="Proteomes" id="UP000298663"/>
    </source>
</evidence>
<evidence type="ECO:0000256" key="1">
    <source>
        <dbReference type="SAM" id="MobiDB-lite"/>
    </source>
</evidence>